<dbReference type="Pfam" id="PF08031">
    <property type="entry name" value="BBE"/>
    <property type="match status" value="1"/>
</dbReference>
<dbReference type="PANTHER" id="PTHR42973:SF39">
    <property type="entry name" value="FAD-BINDING PCMH-TYPE DOMAIN-CONTAINING PROTEIN"/>
    <property type="match status" value="1"/>
</dbReference>
<dbReference type="InterPro" id="IPR016166">
    <property type="entry name" value="FAD-bd_PCMH"/>
</dbReference>
<dbReference type="InterPro" id="IPR050416">
    <property type="entry name" value="FAD-linked_Oxidoreductase"/>
</dbReference>
<dbReference type="PROSITE" id="PS00862">
    <property type="entry name" value="OX2_COVAL_FAD"/>
    <property type="match status" value="1"/>
</dbReference>
<dbReference type="InterPro" id="IPR016169">
    <property type="entry name" value="FAD-bd_PCMH_sub2"/>
</dbReference>
<name>E7A014_SPORE</name>
<evidence type="ECO:0000313" key="9">
    <source>
        <dbReference type="Proteomes" id="UP000008867"/>
    </source>
</evidence>
<evidence type="ECO:0000259" key="7">
    <source>
        <dbReference type="PROSITE" id="PS51387"/>
    </source>
</evidence>
<dbReference type="OrthoDB" id="407275at2759"/>
<dbReference type="SUPFAM" id="SSF56176">
    <property type="entry name" value="FAD-binding/transporter-associated domain-like"/>
    <property type="match status" value="1"/>
</dbReference>
<evidence type="ECO:0000256" key="6">
    <source>
        <dbReference type="SAM" id="SignalP"/>
    </source>
</evidence>
<dbReference type="Gene3D" id="3.40.462.20">
    <property type="match status" value="1"/>
</dbReference>
<evidence type="ECO:0000256" key="4">
    <source>
        <dbReference type="ARBA" id="ARBA00022827"/>
    </source>
</evidence>
<keyword evidence="5" id="KW-0560">Oxidoreductase</keyword>
<dbReference type="EMBL" id="FQ311470">
    <property type="protein sequence ID" value="CBQ72844.1"/>
    <property type="molecule type" value="Genomic_DNA"/>
</dbReference>
<feature type="signal peptide" evidence="6">
    <location>
        <begin position="1"/>
        <end position="22"/>
    </location>
</feature>
<feature type="chain" id="PRO_5003217060" evidence="6">
    <location>
        <begin position="23"/>
        <end position="535"/>
    </location>
</feature>
<keyword evidence="6" id="KW-0732">Signal</keyword>
<evidence type="ECO:0000313" key="8">
    <source>
        <dbReference type="EMBL" id="CBQ72844.1"/>
    </source>
</evidence>
<comment type="cofactor">
    <cofactor evidence="1">
        <name>FAD</name>
        <dbReference type="ChEBI" id="CHEBI:57692"/>
    </cofactor>
</comment>
<dbReference type="VEuPathDB" id="FungiDB:sr16576"/>
<dbReference type="HOGENOM" id="CLU_018354_10_1_1"/>
<keyword evidence="9" id="KW-1185">Reference proteome</keyword>
<keyword evidence="3" id="KW-0285">Flavoprotein</keyword>
<protein>
    <submittedName>
        <fullName evidence="8">Related to Reticuline oxidase</fullName>
    </submittedName>
</protein>
<dbReference type="GO" id="GO:0016491">
    <property type="term" value="F:oxidoreductase activity"/>
    <property type="evidence" value="ECO:0007669"/>
    <property type="project" value="UniProtKB-KW"/>
</dbReference>
<dbReference type="Pfam" id="PF01565">
    <property type="entry name" value="FAD_binding_4"/>
    <property type="match status" value="1"/>
</dbReference>
<dbReference type="InterPro" id="IPR036318">
    <property type="entry name" value="FAD-bd_PCMH-like_sf"/>
</dbReference>
<dbReference type="InterPro" id="IPR006094">
    <property type="entry name" value="Oxid_FAD_bind_N"/>
</dbReference>
<proteinExistence type="inferred from homology"/>
<comment type="similarity">
    <text evidence="2">Belongs to the oxygen-dependent FAD-linked oxidoreductase family.</text>
</comment>
<sequence>MHTPTIALAWAALLLTSTLTAAFPIYTLDATSPLIPRSAAAADNTTSETALKHCLHTSGGYERSYATTSSYSALSSSYNPLFDYKPYVIAVPSTTAEISAIVKCVAAQNGTYKLTPRSGGHSYEAYSLGGHDGAVVVDLRLLSNITVSRSTKTATVGAGVRLGALATHIWEQGGFALPHGTCPLVGVGGHALGGGFGFTTRAWGFLLDRITHMQLVDVDGVVRSVSAHENADLWWALRGAGSNNFGIVTEFTFALEQAPTSIVNYAYSYASNADCASAVVALQNMTLSREVAEGLEPAFGGELLVAGEAAGDFGGNACRLSGQHIGTTQSDHDALVRRFHTQAGISAAQTSVKPFTQWLDALQDIMGPLNVSATGDHEQFYAKSLVQPPTPTYDYDSALALIQKLNAYAGLHGTGNSISFDFLGPLSYPSARVDKGSASFNAHGSGFVYQFYSYAFPGNEDAQAQQDVHAALDDLVRTAKASGDVEWGVYVNYVDARQEDWGRAYYGDGLDRLKALKGTWDARDVFWFPQGLSSA</sequence>
<organism evidence="8 9">
    <name type="scientific">Sporisorium reilianum (strain SRZ2)</name>
    <name type="common">Maize head smut fungus</name>
    <dbReference type="NCBI Taxonomy" id="999809"/>
    <lineage>
        <taxon>Eukaryota</taxon>
        <taxon>Fungi</taxon>
        <taxon>Dikarya</taxon>
        <taxon>Basidiomycota</taxon>
        <taxon>Ustilaginomycotina</taxon>
        <taxon>Ustilaginomycetes</taxon>
        <taxon>Ustilaginales</taxon>
        <taxon>Ustilaginaceae</taxon>
        <taxon>Sporisorium</taxon>
    </lineage>
</organism>
<evidence type="ECO:0000256" key="3">
    <source>
        <dbReference type="ARBA" id="ARBA00022630"/>
    </source>
</evidence>
<dbReference type="AlphaFoldDB" id="E7A014"/>
<dbReference type="GO" id="GO:0071949">
    <property type="term" value="F:FAD binding"/>
    <property type="evidence" value="ECO:0007669"/>
    <property type="project" value="InterPro"/>
</dbReference>
<accession>E7A014</accession>
<evidence type="ECO:0000256" key="5">
    <source>
        <dbReference type="ARBA" id="ARBA00023002"/>
    </source>
</evidence>
<dbReference type="InterPro" id="IPR012951">
    <property type="entry name" value="BBE"/>
</dbReference>
<dbReference type="eggNOG" id="ENOG502QVGN">
    <property type="taxonomic scope" value="Eukaryota"/>
</dbReference>
<gene>
    <name evidence="8" type="ORF">sr16576</name>
</gene>
<dbReference type="PANTHER" id="PTHR42973">
    <property type="entry name" value="BINDING OXIDOREDUCTASE, PUTATIVE (AFU_ORTHOLOGUE AFUA_1G17690)-RELATED"/>
    <property type="match status" value="1"/>
</dbReference>
<evidence type="ECO:0000256" key="2">
    <source>
        <dbReference type="ARBA" id="ARBA00005466"/>
    </source>
</evidence>
<reference evidence="8 9" key="1">
    <citation type="journal article" date="2010" name="Science">
        <title>Pathogenicity determinants in smut fungi revealed by genome comparison.</title>
        <authorList>
            <person name="Schirawski J."/>
            <person name="Mannhaupt G."/>
            <person name="Muench K."/>
            <person name="Brefort T."/>
            <person name="Schipper K."/>
            <person name="Doehlemann G."/>
            <person name="Di Stasio M."/>
            <person name="Roessel N."/>
            <person name="Mendoza-Mendoza A."/>
            <person name="Pester D."/>
            <person name="Mueller O."/>
            <person name="Winterberg B."/>
            <person name="Meyer E."/>
            <person name="Ghareeb H."/>
            <person name="Wollenberg T."/>
            <person name="Muensterkoetter M."/>
            <person name="Wong P."/>
            <person name="Walter M."/>
            <person name="Stukenbrock E."/>
            <person name="Gueldener U."/>
            <person name="Kahmann R."/>
        </authorList>
    </citation>
    <scope>NUCLEOTIDE SEQUENCE [LARGE SCALE GENOMIC DNA]</scope>
    <source>
        <strain evidence="9">SRZ2</strain>
    </source>
</reference>
<dbReference type="Gene3D" id="3.30.465.10">
    <property type="match status" value="1"/>
</dbReference>
<dbReference type="InterPro" id="IPR006093">
    <property type="entry name" value="Oxy_OxRdtase_FAD_BS"/>
</dbReference>
<feature type="domain" description="FAD-binding PCMH-type" evidence="7">
    <location>
        <begin position="82"/>
        <end position="258"/>
    </location>
</feature>
<dbReference type="Proteomes" id="UP000008867">
    <property type="component" value="Chromosome 5"/>
</dbReference>
<dbReference type="PROSITE" id="PS51387">
    <property type="entry name" value="FAD_PCMH"/>
    <property type="match status" value="1"/>
</dbReference>
<evidence type="ECO:0000256" key="1">
    <source>
        <dbReference type="ARBA" id="ARBA00001974"/>
    </source>
</evidence>
<keyword evidence="4" id="KW-0274">FAD</keyword>